<dbReference type="GeneID" id="68616335"/>
<dbReference type="EMBL" id="BAABKX010000022">
    <property type="protein sequence ID" value="GAA5062516.1"/>
    <property type="molecule type" value="Genomic_DNA"/>
</dbReference>
<accession>A0AAV3UPN7</accession>
<dbReference type="AlphaFoldDB" id="A0AAV3UPN7"/>
<gene>
    <name evidence="1" type="ORF">GCM10025751_49990</name>
</gene>
<name>A0AAV3UPN7_9EURY</name>
<protein>
    <recommendedName>
        <fullName evidence="3">Apea-like HEPN domain-containing protein</fullName>
    </recommendedName>
</protein>
<dbReference type="Proteomes" id="UP001501729">
    <property type="component" value="Unassembled WGS sequence"/>
</dbReference>
<organism evidence="1 2">
    <name type="scientific">Haladaptatus pallidirubidus</name>
    <dbReference type="NCBI Taxonomy" id="1008152"/>
    <lineage>
        <taxon>Archaea</taxon>
        <taxon>Methanobacteriati</taxon>
        <taxon>Methanobacteriota</taxon>
        <taxon>Stenosarchaea group</taxon>
        <taxon>Halobacteria</taxon>
        <taxon>Halobacteriales</taxon>
        <taxon>Haladaptataceae</taxon>
        <taxon>Haladaptatus</taxon>
    </lineage>
</organism>
<keyword evidence="2" id="KW-1185">Reference proteome</keyword>
<reference evidence="1 2" key="1">
    <citation type="journal article" date="2019" name="Int. J. Syst. Evol. Microbiol.">
        <title>The Global Catalogue of Microorganisms (GCM) 10K type strain sequencing project: providing services to taxonomists for standard genome sequencing and annotation.</title>
        <authorList>
            <consortium name="The Broad Institute Genomics Platform"/>
            <consortium name="The Broad Institute Genome Sequencing Center for Infectious Disease"/>
            <person name="Wu L."/>
            <person name="Ma J."/>
        </authorList>
    </citation>
    <scope>NUCLEOTIDE SEQUENCE [LARGE SCALE GENOMIC DNA]</scope>
    <source>
        <strain evidence="1 2">JCM 17504</strain>
    </source>
</reference>
<evidence type="ECO:0008006" key="3">
    <source>
        <dbReference type="Google" id="ProtNLM"/>
    </source>
</evidence>
<sequence length="450" mass="51229">MVNATAVKLCGSLLAIDADTVSLRPIGDYRVEDIEGPTVFVGGAMYRSPPLSELDVNEVRDALQQLTNNSDFQSIIDNCPTNTPLVYDDIDYLTRRLPTNILEKCQALSEETPFENELLLLVAYVERQNALIGHSDNVLEYYLEQRDEVKEQLQAGSDLDGQLERSFFSYLLLASALIEELTTETVLNELFREEVRLDSISEFVQSVGHAKRLEILADIQILEEGRHSELVEVKDRRNSLVHDAQQRAELGDLGSRREIARILEKTDRCADILLTISGKNIESIIAKRGCDEYIDHAQGEAITDTRTTWKREHPEKLATLEDCERATIEDIRWNVEESTAESFNITAGFEFSGFDDEELYAILMAFMRDASAAFIDRIDADANESNLDRFDFAVMLLLCAGYEYSEIARWLKTDEKYIQRKENVIAWRASAFEKDLVDEIPEPDNPVWPH</sequence>
<proteinExistence type="predicted"/>
<evidence type="ECO:0000313" key="2">
    <source>
        <dbReference type="Proteomes" id="UP001501729"/>
    </source>
</evidence>
<dbReference type="RefSeq" id="WP_227777981.1">
    <property type="nucleotide sequence ID" value="NZ_BAABKX010000022.1"/>
</dbReference>
<comment type="caution">
    <text evidence="1">The sequence shown here is derived from an EMBL/GenBank/DDBJ whole genome shotgun (WGS) entry which is preliminary data.</text>
</comment>
<evidence type="ECO:0000313" key="1">
    <source>
        <dbReference type="EMBL" id="GAA5062516.1"/>
    </source>
</evidence>